<accession>A0A7R9H2A5</accession>
<sequence>MTLKTGRIRDISVTRLAKSFGFDYRETSPHSTCMRQNTLIDASDVVFDCCAHAHIGGGGEEGRTARKGTCIDRSTDRQSGQTRDHELGNIIPEEFPGNLLNHRARLYVEGNRMTSAEDALANLPQK</sequence>
<evidence type="ECO:0000313" key="2">
    <source>
        <dbReference type="EMBL" id="CAD7406513.1"/>
    </source>
</evidence>
<reference evidence="2" key="1">
    <citation type="submission" date="2020-11" db="EMBL/GenBank/DDBJ databases">
        <authorList>
            <person name="Tran Van P."/>
        </authorList>
    </citation>
    <scope>NUCLEOTIDE SEQUENCE</scope>
</reference>
<feature type="compositionally biased region" description="Basic and acidic residues" evidence="1">
    <location>
        <begin position="60"/>
        <end position="87"/>
    </location>
</feature>
<protein>
    <submittedName>
        <fullName evidence="2">Uncharacterized protein</fullName>
    </submittedName>
</protein>
<evidence type="ECO:0000256" key="1">
    <source>
        <dbReference type="SAM" id="MobiDB-lite"/>
    </source>
</evidence>
<proteinExistence type="predicted"/>
<organism evidence="2">
    <name type="scientific">Timema cristinae</name>
    <name type="common">Walking stick</name>
    <dbReference type="NCBI Taxonomy" id="61476"/>
    <lineage>
        <taxon>Eukaryota</taxon>
        <taxon>Metazoa</taxon>
        <taxon>Ecdysozoa</taxon>
        <taxon>Arthropoda</taxon>
        <taxon>Hexapoda</taxon>
        <taxon>Insecta</taxon>
        <taxon>Pterygota</taxon>
        <taxon>Neoptera</taxon>
        <taxon>Polyneoptera</taxon>
        <taxon>Phasmatodea</taxon>
        <taxon>Timematodea</taxon>
        <taxon>Timematoidea</taxon>
        <taxon>Timematidae</taxon>
        <taxon>Timema</taxon>
    </lineage>
</organism>
<feature type="region of interest" description="Disordered" evidence="1">
    <location>
        <begin position="58"/>
        <end position="88"/>
    </location>
</feature>
<dbReference type="EMBL" id="OC319865">
    <property type="protein sequence ID" value="CAD7406513.1"/>
    <property type="molecule type" value="Genomic_DNA"/>
</dbReference>
<dbReference type="AlphaFoldDB" id="A0A7R9H2A5"/>
<gene>
    <name evidence="2" type="ORF">TCEB3V08_LOCUS8566</name>
</gene>
<name>A0A7R9H2A5_TIMCR</name>